<keyword evidence="2" id="KW-1185">Reference proteome</keyword>
<dbReference type="RefSeq" id="WP_343844837.1">
    <property type="nucleotide sequence ID" value="NZ_BAAAEI010000011.1"/>
</dbReference>
<name>A0ABP3GYC5_9ALTE</name>
<dbReference type="Proteomes" id="UP001501757">
    <property type="component" value="Unassembled WGS sequence"/>
</dbReference>
<evidence type="ECO:0000313" key="2">
    <source>
        <dbReference type="Proteomes" id="UP001501757"/>
    </source>
</evidence>
<gene>
    <name evidence="1" type="ORF">GCM10009092_21460</name>
</gene>
<protein>
    <submittedName>
        <fullName evidence="1">Uncharacterized protein</fullName>
    </submittedName>
</protein>
<proteinExistence type="predicted"/>
<organism evidence="1 2">
    <name type="scientific">Bowmanella denitrificans</name>
    <dbReference type="NCBI Taxonomy" id="366582"/>
    <lineage>
        <taxon>Bacteria</taxon>
        <taxon>Pseudomonadati</taxon>
        <taxon>Pseudomonadota</taxon>
        <taxon>Gammaproteobacteria</taxon>
        <taxon>Alteromonadales</taxon>
        <taxon>Alteromonadaceae</taxon>
        <taxon>Bowmanella</taxon>
    </lineage>
</organism>
<accession>A0ABP3GYC5</accession>
<comment type="caution">
    <text evidence="1">The sequence shown here is derived from an EMBL/GenBank/DDBJ whole genome shotgun (WGS) entry which is preliminary data.</text>
</comment>
<dbReference type="EMBL" id="BAAAEI010000011">
    <property type="protein sequence ID" value="GAA0356942.1"/>
    <property type="molecule type" value="Genomic_DNA"/>
</dbReference>
<sequence length="127" mass="13375">MHHTPNQTMTSRMASLFSAMLMAILVLGVSVGSTPTARAELLQHDSSQVQPFSQWATVTVRASKSAAVGKERHDGGNDIEQGLTGCRLKSFAPQVTAALASTSNNAAVTCYGIPQARAPPVQSFFTA</sequence>
<reference evidence="2" key="1">
    <citation type="journal article" date="2019" name="Int. J. Syst. Evol. Microbiol.">
        <title>The Global Catalogue of Microorganisms (GCM) 10K type strain sequencing project: providing services to taxonomists for standard genome sequencing and annotation.</title>
        <authorList>
            <consortium name="The Broad Institute Genomics Platform"/>
            <consortium name="The Broad Institute Genome Sequencing Center for Infectious Disease"/>
            <person name="Wu L."/>
            <person name="Ma J."/>
        </authorList>
    </citation>
    <scope>NUCLEOTIDE SEQUENCE [LARGE SCALE GENOMIC DNA]</scope>
    <source>
        <strain evidence="2">JCM 13378</strain>
    </source>
</reference>
<evidence type="ECO:0000313" key="1">
    <source>
        <dbReference type="EMBL" id="GAA0356942.1"/>
    </source>
</evidence>